<evidence type="ECO:0000313" key="2">
    <source>
        <dbReference type="EMBL" id="MEZ7513700.1"/>
    </source>
</evidence>
<dbReference type="InterPro" id="IPR013078">
    <property type="entry name" value="His_Pase_superF_clade-1"/>
</dbReference>
<dbReference type="EC" id="5.4.-.-" evidence="2"/>
<dbReference type="SMART" id="SM00855">
    <property type="entry name" value="PGAM"/>
    <property type="match status" value="1"/>
</dbReference>
<evidence type="ECO:0000256" key="1">
    <source>
        <dbReference type="SAM" id="SignalP"/>
    </source>
</evidence>
<dbReference type="Pfam" id="PF00300">
    <property type="entry name" value="His_Phos_1"/>
    <property type="match status" value="1"/>
</dbReference>
<dbReference type="Gene3D" id="3.40.50.1240">
    <property type="entry name" value="Phosphoglycerate mutase-like"/>
    <property type="match status" value="1"/>
</dbReference>
<keyword evidence="1" id="KW-0732">Signal</keyword>
<evidence type="ECO:0000313" key="3">
    <source>
        <dbReference type="Proteomes" id="UP001568894"/>
    </source>
</evidence>
<dbReference type="GO" id="GO:0016853">
    <property type="term" value="F:isomerase activity"/>
    <property type="evidence" value="ECO:0007669"/>
    <property type="project" value="UniProtKB-KW"/>
</dbReference>
<dbReference type="EMBL" id="JASMRN010000001">
    <property type="protein sequence ID" value="MEZ7513700.1"/>
    <property type="molecule type" value="Genomic_DNA"/>
</dbReference>
<dbReference type="PANTHER" id="PTHR48100:SF1">
    <property type="entry name" value="HISTIDINE PHOSPHATASE FAMILY PROTEIN-RELATED"/>
    <property type="match status" value="1"/>
</dbReference>
<reference evidence="2 3" key="1">
    <citation type="submission" date="2023-05" db="EMBL/GenBank/DDBJ databases">
        <title>Adaptations of aquatic viruses from atmosphere-close ecosystems of the Central Arctic Ocean.</title>
        <authorList>
            <person name="Rahlff J."/>
            <person name="Holmfeldt K."/>
        </authorList>
    </citation>
    <scope>NUCLEOTIDE SEQUENCE [LARGE SCALE GENOMIC DNA]</scope>
    <source>
        <strain evidence="2 3">Arc14</strain>
    </source>
</reference>
<organism evidence="2 3">
    <name type="scientific">Flavobacterium frigidarium</name>
    <dbReference type="NCBI Taxonomy" id="99286"/>
    <lineage>
        <taxon>Bacteria</taxon>
        <taxon>Pseudomonadati</taxon>
        <taxon>Bacteroidota</taxon>
        <taxon>Flavobacteriia</taxon>
        <taxon>Flavobacteriales</taxon>
        <taxon>Flavobacteriaceae</taxon>
        <taxon>Flavobacterium</taxon>
    </lineage>
</organism>
<dbReference type="SUPFAM" id="SSF53254">
    <property type="entry name" value="Phosphoglycerate mutase-like"/>
    <property type="match status" value="1"/>
</dbReference>
<dbReference type="InterPro" id="IPR050275">
    <property type="entry name" value="PGM_Phosphatase"/>
</dbReference>
<protein>
    <submittedName>
        <fullName evidence="2">Phosphoglycerate mutase family protein</fullName>
        <ecNumber evidence="2">5.4.-.-</ecNumber>
    </submittedName>
</protein>
<gene>
    <name evidence="2" type="ORF">QO192_00245</name>
</gene>
<dbReference type="CDD" id="cd07067">
    <property type="entry name" value="HP_PGM_like"/>
    <property type="match status" value="1"/>
</dbReference>
<dbReference type="PANTHER" id="PTHR48100">
    <property type="entry name" value="BROAD-SPECIFICITY PHOSPHATASE YOR283W-RELATED"/>
    <property type="match status" value="1"/>
</dbReference>
<keyword evidence="3" id="KW-1185">Reference proteome</keyword>
<feature type="chain" id="PRO_5046240023" evidence="1">
    <location>
        <begin position="19"/>
        <end position="181"/>
    </location>
</feature>
<comment type="caution">
    <text evidence="2">The sequence shown here is derived from an EMBL/GenBank/DDBJ whole genome shotgun (WGS) entry which is preliminary data.</text>
</comment>
<name>A0ABV4K7T3_9FLAO</name>
<feature type="signal peptide" evidence="1">
    <location>
        <begin position="1"/>
        <end position="18"/>
    </location>
</feature>
<sequence length="181" mass="20184">MKKFICLFLLLASITVFGQSNKEIRIVLVRHAEKMTNDPNEKDPELTEKGLQRAQDLAKELEDTGVDAVYSTDYKRTRNTAQPTATLNKIQVQIYDANKLKEFAEKVLKENVDKTVLIVGHSNTILETIEALGGTRPVEAIADQEYNNAFLMLIKADGSINVGMLKYGAASSPTKDPQMMH</sequence>
<accession>A0ABV4K7T3</accession>
<proteinExistence type="predicted"/>
<dbReference type="Proteomes" id="UP001568894">
    <property type="component" value="Unassembled WGS sequence"/>
</dbReference>
<keyword evidence="2" id="KW-0413">Isomerase</keyword>
<dbReference type="InterPro" id="IPR029033">
    <property type="entry name" value="His_PPase_superfam"/>
</dbReference>
<dbReference type="RefSeq" id="WP_371567126.1">
    <property type="nucleotide sequence ID" value="NZ_JASMRN010000001.1"/>
</dbReference>